<dbReference type="InterPro" id="IPR005024">
    <property type="entry name" value="Snf7_fam"/>
</dbReference>
<evidence type="ECO:0000313" key="3">
    <source>
        <dbReference type="EMBL" id="KAE9620580.1"/>
    </source>
</evidence>
<feature type="region of interest" description="Disordered" evidence="2">
    <location>
        <begin position="190"/>
        <end position="215"/>
    </location>
</feature>
<evidence type="ECO:0000256" key="2">
    <source>
        <dbReference type="SAM" id="MobiDB-lite"/>
    </source>
</evidence>
<dbReference type="AlphaFoldDB" id="A0A6A5PRU6"/>
<feature type="coiled-coil region" evidence="1">
    <location>
        <begin position="18"/>
        <end position="59"/>
    </location>
</feature>
<dbReference type="Gene3D" id="6.10.140.1230">
    <property type="match status" value="1"/>
</dbReference>
<name>A0A6A5PRU6_LUPAL</name>
<evidence type="ECO:0000256" key="1">
    <source>
        <dbReference type="SAM" id="Coils"/>
    </source>
</evidence>
<dbReference type="OrthoDB" id="2329734at2759"/>
<dbReference type="Pfam" id="PF03357">
    <property type="entry name" value="Snf7"/>
    <property type="match status" value="1"/>
</dbReference>
<dbReference type="GO" id="GO:0007034">
    <property type="term" value="P:vacuolar transport"/>
    <property type="evidence" value="ECO:0007669"/>
    <property type="project" value="InterPro"/>
</dbReference>
<gene>
    <name evidence="3" type="ORF">Lalb_Chr01g0004551</name>
</gene>
<accession>A0A6A5PRU6</accession>
<dbReference type="Proteomes" id="UP000447434">
    <property type="component" value="Chromosome 1"/>
</dbReference>
<comment type="caution">
    <text evidence="3">The sequence shown here is derived from an EMBL/GenBank/DDBJ whole genome shotgun (WGS) entry which is preliminary data.</text>
</comment>
<proteinExistence type="predicted"/>
<dbReference type="EMBL" id="WOCE01000001">
    <property type="protein sequence ID" value="KAE9620580.1"/>
    <property type="molecule type" value="Genomic_DNA"/>
</dbReference>
<dbReference type="PANTHER" id="PTHR10476">
    <property type="entry name" value="CHARGED MULTIVESICULAR BODY PROTEIN"/>
    <property type="match status" value="1"/>
</dbReference>
<protein>
    <submittedName>
        <fullName evidence="3">Putative Snf7 family protein</fullName>
    </submittedName>
</protein>
<reference evidence="4" key="1">
    <citation type="journal article" date="2020" name="Nat. Commun.">
        <title>Genome sequence of the cluster root forming white lupin.</title>
        <authorList>
            <person name="Hufnagel B."/>
            <person name="Marques A."/>
            <person name="Soriano A."/>
            <person name="Marques L."/>
            <person name="Divol F."/>
            <person name="Doumas P."/>
            <person name="Sallet E."/>
            <person name="Mancinotti D."/>
            <person name="Carrere S."/>
            <person name="Marande W."/>
            <person name="Arribat S."/>
            <person name="Keller J."/>
            <person name="Huneau C."/>
            <person name="Blein T."/>
            <person name="Aime D."/>
            <person name="Laguerre M."/>
            <person name="Taylor J."/>
            <person name="Schubert V."/>
            <person name="Nelson M."/>
            <person name="Geu-Flores F."/>
            <person name="Crespi M."/>
            <person name="Gallardo-Guerrero K."/>
            <person name="Delaux P.-M."/>
            <person name="Salse J."/>
            <person name="Berges H."/>
            <person name="Guyot R."/>
            <person name="Gouzy J."/>
            <person name="Peret B."/>
        </authorList>
    </citation>
    <scope>NUCLEOTIDE SEQUENCE [LARGE SCALE GENOMIC DNA]</scope>
    <source>
        <strain evidence="4">cv. Amiga</strain>
    </source>
</reference>
<keyword evidence="4" id="KW-1185">Reference proteome</keyword>
<keyword evidence="1" id="KW-0175">Coiled coil</keyword>
<sequence length="229" mass="25874">MEKVMNILKPKANPQQLLRDWQRKLRQECRNIERQIRDIQREEKNVQKAIREAAKRNDMGSAKALAKELVRSKRTVNRLFENKAQLNSISMHLGESVAIARTVGHLSKSAEVMKLVNNLMKAPQMAVTMQEFSKEMTKAGVIEEMVNDAVDSALDSEDIEDEIEEEVDKVLTAIAGETVAQLPDAVRKEKVKQPAQRVGAADKEEAIAEGVDDEEEMEEIRARLAKVRS</sequence>
<evidence type="ECO:0000313" key="4">
    <source>
        <dbReference type="Proteomes" id="UP000447434"/>
    </source>
</evidence>
<organism evidence="3 4">
    <name type="scientific">Lupinus albus</name>
    <name type="common">White lupine</name>
    <name type="synonym">Lupinus termis</name>
    <dbReference type="NCBI Taxonomy" id="3870"/>
    <lineage>
        <taxon>Eukaryota</taxon>
        <taxon>Viridiplantae</taxon>
        <taxon>Streptophyta</taxon>
        <taxon>Embryophyta</taxon>
        <taxon>Tracheophyta</taxon>
        <taxon>Spermatophyta</taxon>
        <taxon>Magnoliopsida</taxon>
        <taxon>eudicotyledons</taxon>
        <taxon>Gunneridae</taxon>
        <taxon>Pentapetalae</taxon>
        <taxon>rosids</taxon>
        <taxon>fabids</taxon>
        <taxon>Fabales</taxon>
        <taxon>Fabaceae</taxon>
        <taxon>Papilionoideae</taxon>
        <taxon>50 kb inversion clade</taxon>
        <taxon>genistoids sensu lato</taxon>
        <taxon>core genistoids</taxon>
        <taxon>Genisteae</taxon>
        <taxon>Lupinus</taxon>
    </lineage>
</organism>